<feature type="transmembrane region" description="Helical" evidence="11">
    <location>
        <begin position="9"/>
        <end position="32"/>
    </location>
</feature>
<evidence type="ECO:0000256" key="5">
    <source>
        <dbReference type="ARBA" id="ARBA00022692"/>
    </source>
</evidence>
<comment type="similarity">
    <text evidence="9">Belongs to the methyl-accepting chemotaxis (MCP) protein family.</text>
</comment>
<keyword evidence="6 11" id="KW-1133">Transmembrane helix</keyword>
<dbReference type="InterPro" id="IPR003660">
    <property type="entry name" value="HAMP_dom"/>
</dbReference>
<dbReference type="PANTHER" id="PTHR32089:SF114">
    <property type="entry name" value="METHYL-ACCEPTING CHEMOTAXIS PROTEIN MCPB"/>
    <property type="match status" value="1"/>
</dbReference>
<dbReference type="PANTHER" id="PTHR32089">
    <property type="entry name" value="METHYL-ACCEPTING CHEMOTAXIS PROTEIN MCPB"/>
    <property type="match status" value="1"/>
</dbReference>
<dbReference type="CDD" id="cd18774">
    <property type="entry name" value="PDC2_HK_sensor"/>
    <property type="match status" value="1"/>
</dbReference>
<feature type="transmembrane region" description="Helical" evidence="11">
    <location>
        <begin position="290"/>
        <end position="309"/>
    </location>
</feature>
<dbReference type="SUPFAM" id="SSF103190">
    <property type="entry name" value="Sensory domain-like"/>
    <property type="match status" value="1"/>
</dbReference>
<dbReference type="Pfam" id="PF00015">
    <property type="entry name" value="MCPsignal"/>
    <property type="match status" value="1"/>
</dbReference>
<dbReference type="AlphaFoldDB" id="A0A9X3L841"/>
<reference evidence="14" key="1">
    <citation type="submission" date="2022-05" db="EMBL/GenBank/DDBJ databases">
        <authorList>
            <person name="Colautti A."/>
            <person name="Iacumin L."/>
        </authorList>
    </citation>
    <scope>NUCLEOTIDE SEQUENCE</scope>
    <source>
        <strain evidence="14">DSM 30747</strain>
    </source>
</reference>
<dbReference type="Pfam" id="PF02743">
    <property type="entry name" value="dCache_1"/>
    <property type="match status" value="1"/>
</dbReference>
<feature type="domain" description="Methyl-accepting transducer" evidence="12">
    <location>
        <begin position="382"/>
        <end position="632"/>
    </location>
</feature>
<keyword evidence="4" id="KW-0145">Chemotaxis</keyword>
<evidence type="ECO:0000256" key="7">
    <source>
        <dbReference type="ARBA" id="ARBA00023136"/>
    </source>
</evidence>
<dbReference type="InterPro" id="IPR004089">
    <property type="entry name" value="MCPsignal_dom"/>
</dbReference>
<protein>
    <submittedName>
        <fullName evidence="14">Methyl-accepting chemotaxis protein</fullName>
    </submittedName>
</protein>
<keyword evidence="5 11" id="KW-0812">Transmembrane</keyword>
<evidence type="ECO:0000256" key="9">
    <source>
        <dbReference type="ARBA" id="ARBA00029447"/>
    </source>
</evidence>
<evidence type="ECO:0000256" key="6">
    <source>
        <dbReference type="ARBA" id="ARBA00022989"/>
    </source>
</evidence>
<evidence type="ECO:0000256" key="8">
    <source>
        <dbReference type="ARBA" id="ARBA00023224"/>
    </source>
</evidence>
<dbReference type="PROSITE" id="PS50111">
    <property type="entry name" value="CHEMOTAXIS_TRANSDUC_2"/>
    <property type="match status" value="1"/>
</dbReference>
<evidence type="ECO:0000313" key="14">
    <source>
        <dbReference type="EMBL" id="MCZ8533123.1"/>
    </source>
</evidence>
<dbReference type="Gene3D" id="6.10.340.10">
    <property type="match status" value="1"/>
</dbReference>
<proteinExistence type="inferred from homology"/>
<dbReference type="GO" id="GO:0006935">
    <property type="term" value="P:chemotaxis"/>
    <property type="evidence" value="ECO:0007669"/>
    <property type="project" value="UniProtKB-KW"/>
</dbReference>
<keyword evidence="3" id="KW-0488">Methylation</keyword>
<evidence type="ECO:0000256" key="3">
    <source>
        <dbReference type="ARBA" id="ARBA00022481"/>
    </source>
</evidence>
<comment type="caution">
    <text evidence="14">The sequence shown here is derived from an EMBL/GenBank/DDBJ whole genome shotgun (WGS) entry which is preliminary data.</text>
</comment>
<name>A0A9X3L841_9BACI</name>
<comment type="subcellular location">
    <subcellularLocation>
        <location evidence="1">Cell membrane</location>
        <topology evidence="1">Multi-pass membrane protein</topology>
    </subcellularLocation>
</comment>
<dbReference type="CDD" id="cd12913">
    <property type="entry name" value="PDC1_MCP_like"/>
    <property type="match status" value="1"/>
</dbReference>
<sequence length="668" mass="73113">MRNSVKWKIIITVMVLIIISMSALSVISTLMVSDKTEESLIGQSQVVVNGMSSTIDTYLGSYESAVVQMSKSSEIVQFYNEYINAEEDAKAPLQQELSNKFKEFSSVYDATSAIYYALPSKHLEIYPAADLPADFDPTSRDWYQNGLASKEEFVWSKPYMDEITKTYTITGSKAVVVNGEVMGVIGIDILLSQLTNTISESELGFDGYPIIMEEDGTAIAHPTLAGENLSNYAFINKMLASTEGEGVIRDSTDGMSTISVFTTLPGLDWKVGAVYEQGNINQIADSIRNVIIMIAVAIMIFMFISLYFVTKRLIQPIEQLKKLMDQVAEGNLTVHAKVDTTDEIGQLANNFNKMTDSMHNIIGVVKDSANHVQSNSESLSAVAEETTASAEQVSVAIEEIAEGALKSAEDAEEVTNNSVHLSDQINLISEKSHKMTTIAKKASEININGQNQMRELKNSFNSWESNLTSMGSVVNTLERKVKAIGGVMETIMEISAQTNLLALNASIEAARAGEHGKGFAVVADEVRKLAEQSAKATEDVKKTILELQQESALVSEQMNETRETFQSQGTVVVDTEMTFKEISELMSSMQTSIDEVSNEIEQVSNYKEQVVDTIQMMAATSQQTAAACEEVSASSDEQLRAIQSVASASETLTELSDKLTEAVNRFQV</sequence>
<keyword evidence="2" id="KW-1003">Cell membrane</keyword>
<keyword evidence="7 11" id="KW-0472">Membrane</keyword>
<evidence type="ECO:0000256" key="2">
    <source>
        <dbReference type="ARBA" id="ARBA00022475"/>
    </source>
</evidence>
<dbReference type="GO" id="GO:0007165">
    <property type="term" value="P:signal transduction"/>
    <property type="evidence" value="ECO:0007669"/>
    <property type="project" value="UniProtKB-KW"/>
</dbReference>
<organism evidence="14 15">
    <name type="scientific">Psychrobacillus psychrodurans</name>
    <dbReference type="NCBI Taxonomy" id="126157"/>
    <lineage>
        <taxon>Bacteria</taxon>
        <taxon>Bacillati</taxon>
        <taxon>Bacillota</taxon>
        <taxon>Bacilli</taxon>
        <taxon>Bacillales</taxon>
        <taxon>Bacillaceae</taxon>
        <taxon>Psychrobacillus</taxon>
    </lineage>
</organism>
<dbReference type="SMART" id="SM00283">
    <property type="entry name" value="MA"/>
    <property type="match status" value="1"/>
</dbReference>
<dbReference type="Gene3D" id="1.10.287.950">
    <property type="entry name" value="Methyl-accepting chemotaxis protein"/>
    <property type="match status" value="1"/>
</dbReference>
<evidence type="ECO:0000313" key="15">
    <source>
        <dbReference type="Proteomes" id="UP001152172"/>
    </source>
</evidence>
<evidence type="ECO:0000256" key="11">
    <source>
        <dbReference type="SAM" id="Phobius"/>
    </source>
</evidence>
<dbReference type="Proteomes" id="UP001152172">
    <property type="component" value="Unassembled WGS sequence"/>
</dbReference>
<dbReference type="GO" id="GO:0005886">
    <property type="term" value="C:plasma membrane"/>
    <property type="evidence" value="ECO:0007669"/>
    <property type="project" value="UniProtKB-SubCell"/>
</dbReference>
<dbReference type="EMBL" id="JAMKBI010000004">
    <property type="protein sequence ID" value="MCZ8533123.1"/>
    <property type="molecule type" value="Genomic_DNA"/>
</dbReference>
<dbReference type="RefSeq" id="WP_269921563.1">
    <property type="nucleotide sequence ID" value="NZ_JAMKBI010000004.1"/>
</dbReference>
<evidence type="ECO:0000259" key="12">
    <source>
        <dbReference type="PROSITE" id="PS50111"/>
    </source>
</evidence>
<dbReference type="InterPro" id="IPR033479">
    <property type="entry name" value="dCache_1"/>
</dbReference>
<gene>
    <name evidence="14" type="ORF">M9R61_07125</name>
</gene>
<evidence type="ECO:0000256" key="10">
    <source>
        <dbReference type="PROSITE-ProRule" id="PRU00284"/>
    </source>
</evidence>
<evidence type="ECO:0000256" key="4">
    <source>
        <dbReference type="ARBA" id="ARBA00022500"/>
    </source>
</evidence>
<dbReference type="SMART" id="SM00304">
    <property type="entry name" value="HAMP"/>
    <property type="match status" value="1"/>
</dbReference>
<dbReference type="PROSITE" id="PS50885">
    <property type="entry name" value="HAMP"/>
    <property type="match status" value="1"/>
</dbReference>
<dbReference type="Pfam" id="PF00672">
    <property type="entry name" value="HAMP"/>
    <property type="match status" value="1"/>
</dbReference>
<evidence type="ECO:0000259" key="13">
    <source>
        <dbReference type="PROSITE" id="PS50885"/>
    </source>
</evidence>
<feature type="domain" description="HAMP" evidence="13">
    <location>
        <begin position="311"/>
        <end position="363"/>
    </location>
</feature>
<dbReference type="SUPFAM" id="SSF58104">
    <property type="entry name" value="Methyl-accepting chemotaxis protein (MCP) signaling domain"/>
    <property type="match status" value="1"/>
</dbReference>
<keyword evidence="15" id="KW-1185">Reference proteome</keyword>
<accession>A0A9X3L841</accession>
<dbReference type="Gene3D" id="3.30.450.20">
    <property type="entry name" value="PAS domain"/>
    <property type="match status" value="2"/>
</dbReference>
<evidence type="ECO:0000256" key="1">
    <source>
        <dbReference type="ARBA" id="ARBA00004651"/>
    </source>
</evidence>
<dbReference type="InterPro" id="IPR029151">
    <property type="entry name" value="Sensor-like_sf"/>
</dbReference>
<keyword evidence="8 10" id="KW-0807">Transducer</keyword>
<dbReference type="CDD" id="cd06225">
    <property type="entry name" value="HAMP"/>
    <property type="match status" value="1"/>
</dbReference>